<reference evidence="3 4" key="1">
    <citation type="journal article" date="2018" name="J. Microbiol.">
        <title>Bacillus spongiae sp. nov., isolated from sponge of Jeju Island.</title>
        <authorList>
            <person name="Lee G.E."/>
            <person name="Im W.T."/>
            <person name="Park J.S."/>
        </authorList>
    </citation>
    <scope>NUCLEOTIDE SEQUENCE [LARGE SCALE GENOMIC DNA]</scope>
    <source>
        <strain evidence="3 4">135PIL107-10</strain>
    </source>
</reference>
<evidence type="ECO:0000259" key="2">
    <source>
        <dbReference type="PROSITE" id="PS50943"/>
    </source>
</evidence>
<dbReference type="Proteomes" id="UP001312865">
    <property type="component" value="Unassembled WGS sequence"/>
</dbReference>
<dbReference type="Gene3D" id="1.25.40.10">
    <property type="entry name" value="Tetratricopeptide repeat domain"/>
    <property type="match status" value="1"/>
</dbReference>
<protein>
    <submittedName>
        <fullName evidence="3">Helix-turn-helix domain-containing protein</fullName>
    </submittedName>
</protein>
<feature type="repeat" description="TPR" evidence="1">
    <location>
        <begin position="266"/>
        <end position="299"/>
    </location>
</feature>
<evidence type="ECO:0000313" key="3">
    <source>
        <dbReference type="EMBL" id="MEI5907415.1"/>
    </source>
</evidence>
<dbReference type="PROSITE" id="PS50005">
    <property type="entry name" value="TPR"/>
    <property type="match status" value="1"/>
</dbReference>
<evidence type="ECO:0000256" key="1">
    <source>
        <dbReference type="PROSITE-ProRule" id="PRU00339"/>
    </source>
</evidence>
<gene>
    <name evidence="3" type="ORF">WAK64_10135</name>
</gene>
<feature type="domain" description="HTH cro/C1-type" evidence="2">
    <location>
        <begin position="9"/>
        <end position="62"/>
    </location>
</feature>
<dbReference type="SUPFAM" id="SSF47413">
    <property type="entry name" value="lambda repressor-like DNA-binding domains"/>
    <property type="match status" value="1"/>
</dbReference>
<dbReference type="RefSeq" id="WP_336586853.1">
    <property type="nucleotide sequence ID" value="NZ_JBBAXC010000007.1"/>
</dbReference>
<organism evidence="3 4">
    <name type="scientific">Bacillus spongiae</name>
    <dbReference type="NCBI Taxonomy" id="2683610"/>
    <lineage>
        <taxon>Bacteria</taxon>
        <taxon>Bacillati</taxon>
        <taxon>Bacillota</taxon>
        <taxon>Bacilli</taxon>
        <taxon>Bacillales</taxon>
        <taxon>Bacillaceae</taxon>
        <taxon>Bacillus</taxon>
    </lineage>
</organism>
<dbReference type="InterPro" id="IPR019734">
    <property type="entry name" value="TPR_rpt"/>
</dbReference>
<dbReference type="SUPFAM" id="SSF48452">
    <property type="entry name" value="TPR-like"/>
    <property type="match status" value="1"/>
</dbReference>
<comment type="caution">
    <text evidence="3">The sequence shown here is derived from an EMBL/GenBank/DDBJ whole genome shotgun (WGS) entry which is preliminary data.</text>
</comment>
<keyword evidence="4" id="KW-1185">Reference proteome</keyword>
<dbReference type="EMBL" id="JBBAXC010000007">
    <property type="protein sequence ID" value="MEI5907415.1"/>
    <property type="molecule type" value="Genomic_DNA"/>
</dbReference>
<keyword evidence="1" id="KW-0802">TPR repeat</keyword>
<evidence type="ECO:0000313" key="4">
    <source>
        <dbReference type="Proteomes" id="UP001312865"/>
    </source>
</evidence>
<dbReference type="PROSITE" id="PS50943">
    <property type="entry name" value="HTH_CROC1"/>
    <property type="match status" value="1"/>
</dbReference>
<dbReference type="InterPro" id="IPR010982">
    <property type="entry name" value="Lambda_DNA-bd_dom_sf"/>
</dbReference>
<sequence length="416" mass="50029">MDLDIGQIIKYNRKLCNLTQEQLCEGICSVTHMSKIENNVTHVSDEVVQMIFKRLNISIDSEEKKFKELKSQLFSFYKALEYKNRNQIDSLYKTLKNAENFIKQTNLYPMYQVCKVKYFFYHGDIKTGERLLKILERNMSKFHPKIQNYIFHLFGIYYLLMMKNESALKYLKTTSEEYREESEEYFYHLALVYSNLGYTSLSSYYSEKAIKSFKDHNNFERVFDAEFTKIIQLNVSSIDEREFIIEKYLDLLEVIEQYNPEHPMRARIFHNLGYEYLQNKQYEVARVYFEKSMNLKSQISSFYLSSLFSYINCIKHIPSTTHKELIMLIEKGYTLSDKYDVQKYLLLFSAQKYEILEEEENSMNFMEKTLLPYFLETNEHSYFEIYGKKLYCFYLKNNHYKKAVEIASKLLISEKN</sequence>
<dbReference type="CDD" id="cd00093">
    <property type="entry name" value="HTH_XRE"/>
    <property type="match status" value="1"/>
</dbReference>
<dbReference type="InterPro" id="IPR011990">
    <property type="entry name" value="TPR-like_helical_dom_sf"/>
</dbReference>
<proteinExistence type="predicted"/>
<dbReference type="SMART" id="SM00530">
    <property type="entry name" value="HTH_XRE"/>
    <property type="match status" value="1"/>
</dbReference>
<name>A0ABU8HDT1_9BACI</name>
<accession>A0ABU8HDT1</accession>
<dbReference type="InterPro" id="IPR001387">
    <property type="entry name" value="Cro/C1-type_HTH"/>
</dbReference>
<dbReference type="Pfam" id="PF01381">
    <property type="entry name" value="HTH_3"/>
    <property type="match status" value="1"/>
</dbReference>
<dbReference type="Gene3D" id="1.10.260.40">
    <property type="entry name" value="lambda repressor-like DNA-binding domains"/>
    <property type="match status" value="1"/>
</dbReference>